<dbReference type="OrthoDB" id="2428618at2759"/>
<dbReference type="EMBL" id="CAGKOT010000056">
    <property type="protein sequence ID" value="CAB5386485.1"/>
    <property type="molecule type" value="Genomic_DNA"/>
</dbReference>
<dbReference type="AlphaFoldDB" id="A0A915ZPY2"/>
<accession>A0A915ZPY2</accession>
<evidence type="ECO:0008006" key="3">
    <source>
        <dbReference type="Google" id="ProtNLM"/>
    </source>
</evidence>
<comment type="caution">
    <text evidence="1">The sequence shown here is derived from an EMBL/GenBank/DDBJ whole genome shotgun (WGS) entry which is preliminary data.</text>
</comment>
<evidence type="ECO:0000313" key="2">
    <source>
        <dbReference type="Proteomes" id="UP000684084"/>
    </source>
</evidence>
<sequence length="736" mass="86326">MIVIPEILEIIFSYLYYPVFYPKFLLSCALVSRSWSYNALPFLWSKPFIYDDVHNNEEKLHIKQVQQFRIFFSFLPNQFLNQLGLKSINNNNNNQKRNINYNYLSFIKEFHYLKLYEACLEFWKVEINNNEIDEIDEIDYKIFEEIPENFTLCTLCTTNNNSNPNHPSKYFIKSKILPIIIELFNLIIYNSNIKYFDFSIPKKKCFCDYIPLNYFTITSSPSSPSSSNLSFSNLQSFKCNGRYNFPYKKLFIELIKSCKNILEIKLENFELIDDNLDCLKKLLVSQRKLRNLELNFLIKQDFSDLFLSLKGHSNLNYVKISYCLFNKILPIKILSSCNNLEELIIESSEIEENDSIEDTVDSVDSYESIDSIGSNIININNNYNNDNCYNININNININSINSIDLIDYYINPIGSINSIGTNSIHSFTKLKSLKIIKSILPKNIFNQIFSNESNLEKIIIKDMDLLINYSNIIPLIYLNCNQLKFLEISLSEYTFEKILKILENCNKLKELIIYDEINNNNNDYYNVISIDHLTIGQVFKRMGNLISNNLKKLFITSYYYFTEDEFKDFLFNYYNNHNNNGNLKQLSINICGDKLNTLNLLKDYSNEINKNLIIKQWDTKNYDESIIISMNYFIVLLIYNIKSDNNNIKINVPHPFVSIRIAISHALCVGLIRIIRTPSSLFTIKINLYSKSNTVILSTSDSIIFPFVFTLLSFYPPNVHDDLMLTNVDCRFFLE</sequence>
<name>A0A915ZPY2_9GLOM</name>
<gene>
    <name evidence="1" type="ORF">CHRIB12_LOCUS19713</name>
</gene>
<evidence type="ECO:0000313" key="1">
    <source>
        <dbReference type="EMBL" id="CAB5386485.1"/>
    </source>
</evidence>
<organism evidence="1 2">
    <name type="scientific">Rhizophagus irregularis</name>
    <dbReference type="NCBI Taxonomy" id="588596"/>
    <lineage>
        <taxon>Eukaryota</taxon>
        <taxon>Fungi</taxon>
        <taxon>Fungi incertae sedis</taxon>
        <taxon>Mucoromycota</taxon>
        <taxon>Glomeromycotina</taxon>
        <taxon>Glomeromycetes</taxon>
        <taxon>Glomerales</taxon>
        <taxon>Glomeraceae</taxon>
        <taxon>Rhizophagus</taxon>
    </lineage>
</organism>
<dbReference type="Proteomes" id="UP000684084">
    <property type="component" value="Unassembled WGS sequence"/>
</dbReference>
<protein>
    <recommendedName>
        <fullName evidence="3">F-box domain-containing protein</fullName>
    </recommendedName>
</protein>
<proteinExistence type="predicted"/>
<reference evidence="1" key="1">
    <citation type="submission" date="2020-05" db="EMBL/GenBank/DDBJ databases">
        <authorList>
            <person name="Rincon C."/>
            <person name="Sanders R I."/>
            <person name="Robbins C."/>
            <person name="Chaturvedi A."/>
        </authorList>
    </citation>
    <scope>NUCLEOTIDE SEQUENCE</scope>
    <source>
        <strain evidence="1">CHB12</strain>
    </source>
</reference>
<dbReference type="VEuPathDB" id="FungiDB:RhiirFUN_006653"/>